<evidence type="ECO:0000259" key="4">
    <source>
        <dbReference type="PROSITE" id="PS50158"/>
    </source>
</evidence>
<keyword evidence="1" id="KW-0479">Metal-binding</keyword>
<dbReference type="PROSITE" id="PS50158">
    <property type="entry name" value="ZF_CCHC"/>
    <property type="match status" value="1"/>
</dbReference>
<keyword evidence="1" id="KW-0863">Zinc-finger</keyword>
<evidence type="ECO:0000256" key="1">
    <source>
        <dbReference type="PROSITE-ProRule" id="PRU00047"/>
    </source>
</evidence>
<accession>A0AAP0S7S4</accession>
<dbReference type="EMBL" id="JBBPBK010000003">
    <property type="protein sequence ID" value="KAK9288769.1"/>
    <property type="molecule type" value="Genomic_DNA"/>
</dbReference>
<dbReference type="SMART" id="SM00343">
    <property type="entry name" value="ZnF_C2HC"/>
    <property type="match status" value="1"/>
</dbReference>
<dbReference type="InterPro" id="IPR001878">
    <property type="entry name" value="Znf_CCHC"/>
</dbReference>
<keyword evidence="2" id="KW-0175">Coiled coil</keyword>
<gene>
    <name evidence="5" type="ORF">L1049_017233</name>
</gene>
<feature type="compositionally biased region" description="Low complexity" evidence="3">
    <location>
        <begin position="76"/>
        <end position="85"/>
    </location>
</feature>
<feature type="coiled-coil region" evidence="2">
    <location>
        <begin position="180"/>
        <end position="224"/>
    </location>
</feature>
<dbReference type="Pfam" id="PF00098">
    <property type="entry name" value="zf-CCHC"/>
    <property type="match status" value="1"/>
</dbReference>
<feature type="compositionally biased region" description="Polar residues" evidence="3">
    <location>
        <begin position="97"/>
        <end position="106"/>
    </location>
</feature>
<evidence type="ECO:0000256" key="3">
    <source>
        <dbReference type="SAM" id="MobiDB-lite"/>
    </source>
</evidence>
<sequence>MIIRKKDLLKNPKCWKCGKLGHYKNNCKLKDNIDSLEISDDLKLQLYNLLKEHSGTEFDTQSTEDINEIEQDDISETSTSSSSSDSESEQEEASPIKNCTSSTCCNKSPEKSLMPLPREERQLLDFVDTITDQDLKRTYLQNLSNTIAQSFKANNDLSSSYSLKSILNRFNKTKTRPTTIQDLQHEINRGKTEIKYLKEQVNSLEQLRTQVEDLQRKQNYLAQQLISSITLPENIPEEDIASKQIQDLDAMQIATLIDYKKMANRY</sequence>
<reference evidence="5 6" key="1">
    <citation type="journal article" date="2024" name="Plant J.">
        <title>Genome sequences and population genomics reveal climatic adaptation and genomic divergence between two closely related sweetgum species.</title>
        <authorList>
            <person name="Xu W.Q."/>
            <person name="Ren C.Q."/>
            <person name="Zhang X.Y."/>
            <person name="Comes H.P."/>
            <person name="Liu X.H."/>
            <person name="Li Y.G."/>
            <person name="Kettle C.J."/>
            <person name="Jalonen R."/>
            <person name="Gaisberger H."/>
            <person name="Ma Y.Z."/>
            <person name="Qiu Y.X."/>
        </authorList>
    </citation>
    <scope>NUCLEOTIDE SEQUENCE [LARGE SCALE GENOMIC DNA]</scope>
    <source>
        <strain evidence="5">Hangzhou</strain>
    </source>
</reference>
<proteinExistence type="predicted"/>
<evidence type="ECO:0000256" key="2">
    <source>
        <dbReference type="SAM" id="Coils"/>
    </source>
</evidence>
<keyword evidence="1" id="KW-0862">Zinc</keyword>
<organism evidence="5 6">
    <name type="scientific">Liquidambar formosana</name>
    <name type="common">Formosan gum</name>
    <dbReference type="NCBI Taxonomy" id="63359"/>
    <lineage>
        <taxon>Eukaryota</taxon>
        <taxon>Viridiplantae</taxon>
        <taxon>Streptophyta</taxon>
        <taxon>Embryophyta</taxon>
        <taxon>Tracheophyta</taxon>
        <taxon>Spermatophyta</taxon>
        <taxon>Magnoliopsida</taxon>
        <taxon>eudicotyledons</taxon>
        <taxon>Gunneridae</taxon>
        <taxon>Pentapetalae</taxon>
        <taxon>Saxifragales</taxon>
        <taxon>Altingiaceae</taxon>
        <taxon>Liquidambar</taxon>
    </lineage>
</organism>
<comment type="caution">
    <text evidence="5">The sequence shown here is derived from an EMBL/GenBank/DDBJ whole genome shotgun (WGS) entry which is preliminary data.</text>
</comment>
<protein>
    <recommendedName>
        <fullName evidence="4">CCHC-type domain-containing protein</fullName>
    </recommendedName>
</protein>
<name>A0AAP0S7S4_LIQFO</name>
<feature type="region of interest" description="Disordered" evidence="3">
    <location>
        <begin position="70"/>
        <end position="117"/>
    </location>
</feature>
<evidence type="ECO:0000313" key="6">
    <source>
        <dbReference type="Proteomes" id="UP001415857"/>
    </source>
</evidence>
<keyword evidence="6" id="KW-1185">Reference proteome</keyword>
<dbReference type="AlphaFoldDB" id="A0AAP0S7S4"/>
<dbReference type="GO" id="GO:0008270">
    <property type="term" value="F:zinc ion binding"/>
    <property type="evidence" value="ECO:0007669"/>
    <property type="project" value="UniProtKB-KW"/>
</dbReference>
<feature type="domain" description="CCHC-type" evidence="4">
    <location>
        <begin position="13"/>
        <end position="28"/>
    </location>
</feature>
<evidence type="ECO:0000313" key="5">
    <source>
        <dbReference type="EMBL" id="KAK9288769.1"/>
    </source>
</evidence>
<dbReference type="InterPro" id="IPR036875">
    <property type="entry name" value="Znf_CCHC_sf"/>
</dbReference>
<dbReference type="SUPFAM" id="SSF57756">
    <property type="entry name" value="Retrovirus zinc finger-like domains"/>
    <property type="match status" value="1"/>
</dbReference>
<dbReference type="Proteomes" id="UP001415857">
    <property type="component" value="Unassembled WGS sequence"/>
</dbReference>
<dbReference type="GO" id="GO:0003676">
    <property type="term" value="F:nucleic acid binding"/>
    <property type="evidence" value="ECO:0007669"/>
    <property type="project" value="InterPro"/>
</dbReference>